<organism evidence="4 5">
    <name type="scientific">Fragilariopsis cylindrus CCMP1102</name>
    <dbReference type="NCBI Taxonomy" id="635003"/>
    <lineage>
        <taxon>Eukaryota</taxon>
        <taxon>Sar</taxon>
        <taxon>Stramenopiles</taxon>
        <taxon>Ochrophyta</taxon>
        <taxon>Bacillariophyta</taxon>
        <taxon>Bacillariophyceae</taxon>
        <taxon>Bacillariophycidae</taxon>
        <taxon>Bacillariales</taxon>
        <taxon>Bacillariaceae</taxon>
        <taxon>Fragilariopsis</taxon>
    </lineage>
</organism>
<reference evidence="4 5" key="1">
    <citation type="submission" date="2016-09" db="EMBL/GenBank/DDBJ databases">
        <title>Extensive genetic diversity and differential bi-allelic expression allows diatom success in the polar Southern Ocean.</title>
        <authorList>
            <consortium name="DOE Joint Genome Institute"/>
            <person name="Mock T."/>
            <person name="Otillar R.P."/>
            <person name="Strauss J."/>
            <person name="Dupont C."/>
            <person name="Frickenhaus S."/>
            <person name="Maumus F."/>
            <person name="Mcmullan M."/>
            <person name="Sanges R."/>
            <person name="Schmutz J."/>
            <person name="Toseland A."/>
            <person name="Valas R."/>
            <person name="Veluchamy A."/>
            <person name="Ward B.J."/>
            <person name="Allen A."/>
            <person name="Barry K."/>
            <person name="Falciatore A."/>
            <person name="Ferrante M."/>
            <person name="Fortunato A.E."/>
            <person name="Gloeckner G."/>
            <person name="Gruber A."/>
            <person name="Hipkin R."/>
            <person name="Janech M."/>
            <person name="Kroth P."/>
            <person name="Leese F."/>
            <person name="Lindquist E."/>
            <person name="Lyon B.R."/>
            <person name="Martin J."/>
            <person name="Mayer C."/>
            <person name="Parker M."/>
            <person name="Quesneville H."/>
            <person name="Raymond J."/>
            <person name="Uhlig C."/>
            <person name="Valentin K.U."/>
            <person name="Worden A.Z."/>
            <person name="Armbrust E.V."/>
            <person name="Bowler C."/>
            <person name="Green B."/>
            <person name="Moulton V."/>
            <person name="Van Oosterhout C."/>
            <person name="Grigoriev I."/>
        </authorList>
    </citation>
    <scope>NUCLEOTIDE SEQUENCE [LARGE SCALE GENOMIC DNA]</scope>
    <source>
        <strain evidence="4 5">CCMP1102</strain>
    </source>
</reference>
<dbReference type="Pfam" id="PF13424">
    <property type="entry name" value="TPR_12"/>
    <property type="match status" value="1"/>
</dbReference>
<dbReference type="AlphaFoldDB" id="A0A1E7EYV4"/>
<gene>
    <name evidence="4" type="ORF">FRACYDRAFT_270935</name>
</gene>
<dbReference type="PANTHER" id="PTHR45641">
    <property type="entry name" value="TETRATRICOPEPTIDE REPEAT PROTEIN (AFU_ORTHOLOGUE AFUA_6G03870)"/>
    <property type="match status" value="1"/>
</dbReference>
<feature type="coiled-coil region" evidence="3">
    <location>
        <begin position="239"/>
        <end position="266"/>
    </location>
</feature>
<keyword evidence="2" id="KW-0802">TPR repeat</keyword>
<dbReference type="InterPro" id="IPR019734">
    <property type="entry name" value="TPR_rpt"/>
</dbReference>
<evidence type="ECO:0000313" key="4">
    <source>
        <dbReference type="EMBL" id="OEU11200.1"/>
    </source>
</evidence>
<protein>
    <submittedName>
        <fullName evidence="4">TPR-like protein</fullName>
    </submittedName>
</protein>
<keyword evidence="3" id="KW-0175">Coiled coil</keyword>
<dbReference type="SUPFAM" id="SSF48452">
    <property type="entry name" value="TPR-like"/>
    <property type="match status" value="2"/>
</dbReference>
<dbReference type="Proteomes" id="UP000095751">
    <property type="component" value="Unassembled WGS sequence"/>
</dbReference>
<dbReference type="SMART" id="SM00028">
    <property type="entry name" value="TPR"/>
    <property type="match status" value="4"/>
</dbReference>
<evidence type="ECO:0000256" key="2">
    <source>
        <dbReference type="ARBA" id="ARBA00022803"/>
    </source>
</evidence>
<dbReference type="InterPro" id="IPR011990">
    <property type="entry name" value="TPR-like_helical_dom_sf"/>
</dbReference>
<dbReference type="OrthoDB" id="626167at2759"/>
<dbReference type="Gene3D" id="1.25.40.10">
    <property type="entry name" value="Tetratricopeptide repeat domain"/>
    <property type="match status" value="2"/>
</dbReference>
<dbReference type="KEGG" id="fcy:FRACYDRAFT_270935"/>
<keyword evidence="5" id="KW-1185">Reference proteome</keyword>
<evidence type="ECO:0000313" key="5">
    <source>
        <dbReference type="Proteomes" id="UP000095751"/>
    </source>
</evidence>
<evidence type="ECO:0000256" key="3">
    <source>
        <dbReference type="SAM" id="Coils"/>
    </source>
</evidence>
<accession>A0A1E7EYV4</accession>
<dbReference type="EMBL" id="KV784369">
    <property type="protein sequence ID" value="OEU11200.1"/>
    <property type="molecule type" value="Genomic_DNA"/>
</dbReference>
<keyword evidence="1" id="KW-0677">Repeat</keyword>
<name>A0A1E7EYV4_9STRA</name>
<proteinExistence type="predicted"/>
<dbReference type="InParanoid" id="A0A1E7EYV4"/>
<evidence type="ECO:0000256" key="1">
    <source>
        <dbReference type="ARBA" id="ARBA00022737"/>
    </source>
</evidence>
<sequence>MGNSTSKINRYIRQHNYNAAEKELFCELSKVEEMSLAAANLHDILLDIYFRLGRMEDAMKHGQMSLATKQKLAPDSMDLARALSNIGCIYYERKEYEQSLYFLEGSQEIRERLKPESLETAIGYTNLSLTLGDLHRVKESYEKALQALRIKEKIAPNSSTLAISYICVAAIAIQTHQIDVAAGYLETAKRFPKTHDVTVCFLNNLGNLQATKGDRQGCIKLQRQACEMEKKNLGDSVILATLYESLAFYLEENAETQEEARSFRTQAIAIRYSKVPQSLETRCKKAPPS</sequence>